<dbReference type="EMBL" id="CAAALY010003675">
    <property type="protein sequence ID" value="VEL08323.1"/>
    <property type="molecule type" value="Genomic_DNA"/>
</dbReference>
<evidence type="ECO:0000313" key="3">
    <source>
        <dbReference type="Proteomes" id="UP000784294"/>
    </source>
</evidence>
<keyword evidence="3" id="KW-1185">Reference proteome</keyword>
<feature type="compositionally biased region" description="Basic and acidic residues" evidence="1">
    <location>
        <begin position="73"/>
        <end position="88"/>
    </location>
</feature>
<evidence type="ECO:0000313" key="2">
    <source>
        <dbReference type="EMBL" id="VEL08323.1"/>
    </source>
</evidence>
<evidence type="ECO:0000256" key="1">
    <source>
        <dbReference type="SAM" id="MobiDB-lite"/>
    </source>
</evidence>
<dbReference type="AlphaFoldDB" id="A0A3S5CBV7"/>
<gene>
    <name evidence="2" type="ORF">PXEA_LOCUS1763</name>
</gene>
<name>A0A3S5CBV7_9PLAT</name>
<reference evidence="2" key="1">
    <citation type="submission" date="2018-11" db="EMBL/GenBank/DDBJ databases">
        <authorList>
            <consortium name="Pathogen Informatics"/>
        </authorList>
    </citation>
    <scope>NUCLEOTIDE SEQUENCE</scope>
</reference>
<comment type="caution">
    <text evidence="2">The sequence shown here is derived from an EMBL/GenBank/DDBJ whole genome shotgun (WGS) entry which is preliminary data.</text>
</comment>
<proteinExistence type="predicted"/>
<organism evidence="2 3">
    <name type="scientific">Protopolystoma xenopodis</name>
    <dbReference type="NCBI Taxonomy" id="117903"/>
    <lineage>
        <taxon>Eukaryota</taxon>
        <taxon>Metazoa</taxon>
        <taxon>Spiralia</taxon>
        <taxon>Lophotrochozoa</taxon>
        <taxon>Platyhelminthes</taxon>
        <taxon>Monogenea</taxon>
        <taxon>Polyopisthocotylea</taxon>
        <taxon>Polystomatidea</taxon>
        <taxon>Polystomatidae</taxon>
        <taxon>Protopolystoma</taxon>
    </lineage>
</organism>
<feature type="region of interest" description="Disordered" evidence="1">
    <location>
        <begin position="70"/>
        <end position="104"/>
    </location>
</feature>
<accession>A0A3S5CBV7</accession>
<sequence length="118" mass="13175">MTRISKTCFAPAFALPIRFRAKLYVVCSLFCHEWLNTLRSGGAPQLRVCQRVWTIQARIPAGLNIPAWAGSKDGTERQPRSAGKKEMEAAMATTSARRNRLTNRSVDKQATGYVHIGR</sequence>
<protein>
    <submittedName>
        <fullName evidence="2">Uncharacterized protein</fullName>
    </submittedName>
</protein>
<dbReference type="Proteomes" id="UP000784294">
    <property type="component" value="Unassembled WGS sequence"/>
</dbReference>